<feature type="transmembrane region" description="Helical" evidence="7">
    <location>
        <begin position="55"/>
        <end position="75"/>
    </location>
</feature>
<dbReference type="GO" id="GO:0016887">
    <property type="term" value="F:ATP hydrolysis activity"/>
    <property type="evidence" value="ECO:0007669"/>
    <property type="project" value="InterPro"/>
</dbReference>
<accession>A0A060RK75</accession>
<dbReference type="CDD" id="cd07346">
    <property type="entry name" value="ABC_6TM_exporters"/>
    <property type="match status" value="1"/>
</dbReference>
<dbReference type="SUPFAM" id="SSF52540">
    <property type="entry name" value="P-loop containing nucleoside triphosphate hydrolases"/>
    <property type="match status" value="1"/>
</dbReference>
<dbReference type="FunFam" id="3.40.50.300:FF:001443">
    <property type="entry name" value="ABC transporter, ATP-binding protein"/>
    <property type="match status" value="1"/>
</dbReference>
<keyword evidence="6 7" id="KW-0472">Membrane</keyword>
<dbReference type="AlphaFoldDB" id="A0A060RK75"/>
<dbReference type="Proteomes" id="UP000027584">
    <property type="component" value="Unassembled WGS sequence"/>
</dbReference>
<dbReference type="PANTHER" id="PTHR24221">
    <property type="entry name" value="ATP-BINDING CASSETTE SUB-FAMILY B"/>
    <property type="match status" value="1"/>
</dbReference>
<evidence type="ECO:0000256" key="4">
    <source>
        <dbReference type="ARBA" id="ARBA00022840"/>
    </source>
</evidence>
<dbReference type="InterPro" id="IPR039421">
    <property type="entry name" value="Type_1_exporter"/>
</dbReference>
<keyword evidence="5 7" id="KW-1133">Transmembrane helix</keyword>
<dbReference type="PROSITE" id="PS50893">
    <property type="entry name" value="ABC_TRANSPORTER_2"/>
    <property type="match status" value="1"/>
</dbReference>
<dbReference type="Pfam" id="PF00664">
    <property type="entry name" value="ABC_membrane"/>
    <property type="match status" value="1"/>
</dbReference>
<dbReference type="PROSITE" id="PS00211">
    <property type="entry name" value="ABC_TRANSPORTER_1"/>
    <property type="match status" value="1"/>
</dbReference>
<organism evidence="10 11">
    <name type="scientific">Streptococcus gallolyticus</name>
    <dbReference type="NCBI Taxonomy" id="315405"/>
    <lineage>
        <taxon>Bacteria</taxon>
        <taxon>Bacillati</taxon>
        <taxon>Bacillota</taxon>
        <taxon>Bacilli</taxon>
        <taxon>Lactobacillales</taxon>
        <taxon>Streptococcaceae</taxon>
        <taxon>Streptococcus</taxon>
    </lineage>
</organism>
<sequence length="577" mass="64791">MKNKLQNVFGVTENGANNVIKACFTAILVFIAEMAPIGLLVYYVQNVIEGHPLSLSTMIIGLIAIIVVAYSFMYIDYNATYTATYQESFDIRVNIAEILQKLPLSYFSQRDLTDLSQTLMSDVERLEHALSHAISKTVGFVIYFTLVTIAMLFFNVPLSLCILIPVLVSAACLIFSKKAQEKAVTKYWKQLRANSDSFQEAIELQQEIKAYNLAEQFHDSLYQQMEDSERIHIKSEFTQGMPLSIANPLVRLTIGIVIFFGSTLYFQGKVSLIVFIVYLLLAIKISDALQNVYFDVAEIFYINSAVKNINTLRNIEQQVGEDVALETFDIELKDVKFGYKDAQQVIKGVSFTANQNEITALVGPSGCGKTTLLRLVSRLYDYEEGQILVGGYDIKQISTNSLFDKISIVFQDVTLFNNTVLENIRMGRPDATDEEVKEAARLANCQDFIAKLPQGFDTKIGENGAKLSGGERQRLSIARAILKQAPIVLLDEITSSLDIENEKLIQESLNYLLKDKTVLIISHRLKSVENADKIVVLKDGQIDGIGRHTDLLESSAVYRELIETSQKIEDFKYKKNA</sequence>
<feature type="transmembrane region" description="Helical" evidence="7">
    <location>
        <begin position="19"/>
        <end position="43"/>
    </location>
</feature>
<evidence type="ECO:0000256" key="2">
    <source>
        <dbReference type="ARBA" id="ARBA00022692"/>
    </source>
</evidence>
<dbReference type="PROSITE" id="PS50929">
    <property type="entry name" value="ABC_TM1F"/>
    <property type="match status" value="1"/>
</dbReference>
<dbReference type="GO" id="GO:0140359">
    <property type="term" value="F:ABC-type transporter activity"/>
    <property type="evidence" value="ECO:0007669"/>
    <property type="project" value="InterPro"/>
</dbReference>
<evidence type="ECO:0000256" key="1">
    <source>
        <dbReference type="ARBA" id="ARBA00004651"/>
    </source>
</evidence>
<keyword evidence="3" id="KW-0547">Nucleotide-binding</keyword>
<dbReference type="SUPFAM" id="SSF90123">
    <property type="entry name" value="ABC transporter transmembrane region"/>
    <property type="match status" value="1"/>
</dbReference>
<dbReference type="InterPro" id="IPR036640">
    <property type="entry name" value="ABC1_TM_sf"/>
</dbReference>
<dbReference type="Gene3D" id="3.40.50.300">
    <property type="entry name" value="P-loop containing nucleotide triphosphate hydrolases"/>
    <property type="match status" value="1"/>
</dbReference>
<evidence type="ECO:0000259" key="8">
    <source>
        <dbReference type="PROSITE" id="PS50893"/>
    </source>
</evidence>
<dbReference type="SMART" id="SM00382">
    <property type="entry name" value="AAA"/>
    <property type="match status" value="1"/>
</dbReference>
<dbReference type="Gene3D" id="1.20.1560.10">
    <property type="entry name" value="ABC transporter type 1, transmembrane domain"/>
    <property type="match status" value="1"/>
</dbReference>
<dbReference type="InterPro" id="IPR003439">
    <property type="entry name" value="ABC_transporter-like_ATP-bd"/>
</dbReference>
<dbReference type="GO" id="GO:0005524">
    <property type="term" value="F:ATP binding"/>
    <property type="evidence" value="ECO:0007669"/>
    <property type="project" value="UniProtKB-KW"/>
</dbReference>
<protein>
    <submittedName>
        <fullName evidence="10">Putative ABC transporter, ATP-binding/permease pr otein</fullName>
    </submittedName>
</protein>
<dbReference type="InterPro" id="IPR017871">
    <property type="entry name" value="ABC_transporter-like_CS"/>
</dbReference>
<keyword evidence="2 7" id="KW-0812">Transmembrane</keyword>
<evidence type="ECO:0000256" key="3">
    <source>
        <dbReference type="ARBA" id="ARBA00022741"/>
    </source>
</evidence>
<evidence type="ECO:0000259" key="9">
    <source>
        <dbReference type="PROSITE" id="PS50929"/>
    </source>
</evidence>
<dbReference type="InterPro" id="IPR003593">
    <property type="entry name" value="AAA+_ATPase"/>
</dbReference>
<proteinExistence type="predicted"/>
<dbReference type="InterPro" id="IPR027417">
    <property type="entry name" value="P-loop_NTPase"/>
</dbReference>
<gene>
    <name evidence="10" type="ORF">BN963_SGAL_00947</name>
</gene>
<reference evidence="10 11" key="1">
    <citation type="submission" date="2014-02" db="EMBL/GenBank/DDBJ databases">
        <authorList>
            <person name="Manrique M."/>
        </authorList>
    </citation>
    <scope>NUCLEOTIDE SEQUENCE [LARGE SCALE GENOMIC DNA]</scope>
    <source>
        <strain evidence="10 11">LMG17956</strain>
    </source>
</reference>
<evidence type="ECO:0000313" key="10">
    <source>
        <dbReference type="EMBL" id="CDO17754.1"/>
    </source>
</evidence>
<name>A0A060RK75_9STRE</name>
<feature type="transmembrane region" description="Helical" evidence="7">
    <location>
        <begin position="140"/>
        <end position="173"/>
    </location>
</feature>
<comment type="subcellular location">
    <subcellularLocation>
        <location evidence="1">Cell membrane</location>
        <topology evidence="1">Multi-pass membrane protein</topology>
    </subcellularLocation>
</comment>
<dbReference type="GO" id="GO:0034040">
    <property type="term" value="F:ATPase-coupled lipid transmembrane transporter activity"/>
    <property type="evidence" value="ECO:0007669"/>
    <property type="project" value="TreeGrafter"/>
</dbReference>
<comment type="caution">
    <text evidence="10">The sequence shown here is derived from an EMBL/GenBank/DDBJ whole genome shotgun (WGS) entry which is preliminary data.</text>
</comment>
<evidence type="ECO:0000256" key="6">
    <source>
        <dbReference type="ARBA" id="ARBA00023136"/>
    </source>
</evidence>
<evidence type="ECO:0000256" key="7">
    <source>
        <dbReference type="SAM" id="Phobius"/>
    </source>
</evidence>
<feature type="domain" description="ABC transmembrane type-1" evidence="9">
    <location>
        <begin position="22"/>
        <end position="292"/>
    </location>
</feature>
<dbReference type="InterPro" id="IPR011527">
    <property type="entry name" value="ABC1_TM_dom"/>
</dbReference>
<dbReference type="Pfam" id="PF00005">
    <property type="entry name" value="ABC_tran"/>
    <property type="match status" value="1"/>
</dbReference>
<dbReference type="EMBL" id="CCBC010000137">
    <property type="protein sequence ID" value="CDO17754.1"/>
    <property type="molecule type" value="Genomic_DNA"/>
</dbReference>
<feature type="domain" description="ABC transporter" evidence="8">
    <location>
        <begin position="330"/>
        <end position="564"/>
    </location>
</feature>
<reference evidence="10 11" key="2">
    <citation type="submission" date="2014-05" db="EMBL/GenBank/DDBJ databases">
        <title>Genome sequence of Streptococcus gallolyticus.</title>
        <authorList>
            <person name="Del Campo R."/>
        </authorList>
    </citation>
    <scope>NUCLEOTIDE SEQUENCE [LARGE SCALE GENOMIC DNA]</scope>
    <source>
        <strain evidence="10 11">LMG17956</strain>
    </source>
</reference>
<evidence type="ECO:0000313" key="11">
    <source>
        <dbReference type="Proteomes" id="UP000027584"/>
    </source>
</evidence>
<dbReference type="GO" id="GO:0005886">
    <property type="term" value="C:plasma membrane"/>
    <property type="evidence" value="ECO:0007669"/>
    <property type="project" value="UniProtKB-SubCell"/>
</dbReference>
<keyword evidence="4 10" id="KW-0067">ATP-binding</keyword>
<evidence type="ECO:0000256" key="5">
    <source>
        <dbReference type="ARBA" id="ARBA00022989"/>
    </source>
</evidence>
<dbReference type="PANTHER" id="PTHR24221:SF397">
    <property type="entry name" value="ABC TRANSPORTER, ATP-BINDING TRANSMEMBRANE PROTEIN"/>
    <property type="match status" value="1"/>
</dbReference>